<dbReference type="InterPro" id="IPR011707">
    <property type="entry name" value="Cu-oxidase-like_N"/>
</dbReference>
<keyword evidence="5" id="KW-0812">Transmembrane</keyword>
<dbReference type="GO" id="GO:0016491">
    <property type="term" value="F:oxidoreductase activity"/>
    <property type="evidence" value="ECO:0007669"/>
    <property type="project" value="UniProtKB-KW"/>
</dbReference>
<keyword evidence="8" id="KW-1185">Reference proteome</keyword>
<proteinExistence type="predicted"/>
<dbReference type="AlphaFoldDB" id="A0A7W3T709"/>
<keyword evidence="2" id="KW-0560">Oxidoreductase</keyword>
<dbReference type="PANTHER" id="PTHR11709:SF394">
    <property type="entry name" value="FI03373P-RELATED"/>
    <property type="match status" value="1"/>
</dbReference>
<organism evidence="7 8">
    <name type="scientific">Streptomyces calidiresistens</name>
    <dbReference type="NCBI Taxonomy" id="1485586"/>
    <lineage>
        <taxon>Bacteria</taxon>
        <taxon>Bacillati</taxon>
        <taxon>Actinomycetota</taxon>
        <taxon>Actinomycetes</taxon>
        <taxon>Kitasatosporales</taxon>
        <taxon>Streptomycetaceae</taxon>
        <taxon>Streptomyces</taxon>
    </lineage>
</organism>
<keyword evidence="5" id="KW-1133">Transmembrane helix</keyword>
<dbReference type="GO" id="GO:0005507">
    <property type="term" value="F:copper ion binding"/>
    <property type="evidence" value="ECO:0007669"/>
    <property type="project" value="InterPro"/>
</dbReference>
<gene>
    <name evidence="7" type="ORF">FOE67_22085</name>
</gene>
<reference evidence="8" key="1">
    <citation type="submission" date="2019-10" db="EMBL/GenBank/DDBJ databases">
        <title>Streptomyces sp. nov., a novel actinobacterium isolated from alkaline environment.</title>
        <authorList>
            <person name="Golinska P."/>
        </authorList>
    </citation>
    <scope>NUCLEOTIDE SEQUENCE [LARGE SCALE GENOMIC DNA]</scope>
    <source>
        <strain evidence="8">DSM 42108</strain>
    </source>
</reference>
<feature type="domain" description="Plastocyanin-like" evidence="6">
    <location>
        <begin position="338"/>
        <end position="451"/>
    </location>
</feature>
<keyword evidence="3" id="KW-0186">Copper</keyword>
<accession>A0A7W3T709</accession>
<dbReference type="SUPFAM" id="SSF49503">
    <property type="entry name" value="Cupredoxins"/>
    <property type="match status" value="2"/>
</dbReference>
<evidence type="ECO:0000256" key="5">
    <source>
        <dbReference type="SAM" id="Phobius"/>
    </source>
</evidence>
<name>A0A7W3T709_9ACTN</name>
<feature type="transmembrane region" description="Helical" evidence="5">
    <location>
        <begin position="67"/>
        <end position="84"/>
    </location>
</feature>
<dbReference type="InterPro" id="IPR045087">
    <property type="entry name" value="Cu-oxidase_fam"/>
</dbReference>
<dbReference type="Gene3D" id="2.60.40.420">
    <property type="entry name" value="Cupredoxins - blue copper proteins"/>
    <property type="match status" value="1"/>
</dbReference>
<comment type="caution">
    <text evidence="7">The sequence shown here is derived from an EMBL/GenBank/DDBJ whole genome shotgun (WGS) entry which is preliminary data.</text>
</comment>
<feature type="transmembrane region" description="Helical" evidence="5">
    <location>
        <begin position="135"/>
        <end position="158"/>
    </location>
</feature>
<protein>
    <submittedName>
        <fullName evidence="7">Multicopper oxidase domain-containing protein</fullName>
    </submittedName>
</protein>
<feature type="transmembrane region" description="Helical" evidence="5">
    <location>
        <begin position="193"/>
        <end position="211"/>
    </location>
</feature>
<dbReference type="PANTHER" id="PTHR11709">
    <property type="entry name" value="MULTI-COPPER OXIDASE"/>
    <property type="match status" value="1"/>
</dbReference>
<evidence type="ECO:0000256" key="4">
    <source>
        <dbReference type="SAM" id="MobiDB-lite"/>
    </source>
</evidence>
<sequence>MPREPPVTSAQRRSCMSIPLRCGTPGAGAPGVVSITERTQGGLDSRRTRTRARTLSGMVENLFEQNVLWAVLTAVLWGFAAHGARRLALRPAARLPRRVGMGLVLLGVALVALLLRVASALALALAAGWPAAVDYVLFGAVPLVPTGAAVLVVAVPAYRRTGRAARRSRAAGEGGTDPGAAAALRGSAADPRLVVPVWACALAAATGALLTLRPPAPPHTGPFLLHSAFLLVGTVCLYLWQVRRREAQAHPGWRPRALSVRLSRLAAGVAVLVLVPVGVLSFAAENSRLPARAGHHGHVHDTGGGPGPGGAPHRDVSRLTGPRTATPDRTITLTAAEETLRLASGETVAALAFNGRLPGPELRVQRGELVEVVLVNKNVRGGVTLHWHGVDVPNAEDGVAGVTQDAVPPGGRHVYRFRPDRAGTFWYHSHQQPAVSVARGLFGALIVEEPEPEPEPEPAPPGLDLAVVAHAWSVGEGEGPAGPPRGGALSGNNGLGGELRTAFGDSTRERWREVPAGTPVRLRLVNADNCPRTFSLTGTGFEVAAIDGNEVPGATELRDTLLRVAGGGRYDLTFRQPDSPVRLAVVGDANVRG</sequence>
<keyword evidence="5" id="KW-0472">Membrane</keyword>
<evidence type="ECO:0000256" key="3">
    <source>
        <dbReference type="ARBA" id="ARBA00023008"/>
    </source>
</evidence>
<evidence type="ECO:0000313" key="8">
    <source>
        <dbReference type="Proteomes" id="UP000530234"/>
    </source>
</evidence>
<evidence type="ECO:0000256" key="1">
    <source>
        <dbReference type="ARBA" id="ARBA00022723"/>
    </source>
</evidence>
<feature type="non-terminal residue" evidence="7">
    <location>
        <position position="593"/>
    </location>
</feature>
<dbReference type="InterPro" id="IPR008972">
    <property type="entry name" value="Cupredoxin"/>
</dbReference>
<feature type="region of interest" description="Disordered" evidence="4">
    <location>
        <begin position="293"/>
        <end position="327"/>
    </location>
</feature>
<feature type="transmembrane region" description="Helical" evidence="5">
    <location>
        <begin position="223"/>
        <end position="241"/>
    </location>
</feature>
<dbReference type="EMBL" id="VKHS01000762">
    <property type="protein sequence ID" value="MBB0232113.1"/>
    <property type="molecule type" value="Genomic_DNA"/>
</dbReference>
<evidence type="ECO:0000256" key="2">
    <source>
        <dbReference type="ARBA" id="ARBA00023002"/>
    </source>
</evidence>
<feature type="transmembrane region" description="Helical" evidence="5">
    <location>
        <begin position="262"/>
        <end position="284"/>
    </location>
</feature>
<evidence type="ECO:0000259" key="6">
    <source>
        <dbReference type="Pfam" id="PF07732"/>
    </source>
</evidence>
<keyword evidence="1" id="KW-0479">Metal-binding</keyword>
<dbReference type="Proteomes" id="UP000530234">
    <property type="component" value="Unassembled WGS sequence"/>
</dbReference>
<dbReference type="Pfam" id="PF07732">
    <property type="entry name" value="Cu-oxidase_3"/>
    <property type="match status" value="1"/>
</dbReference>
<feature type="transmembrane region" description="Helical" evidence="5">
    <location>
        <begin position="104"/>
        <end position="129"/>
    </location>
</feature>
<evidence type="ECO:0000313" key="7">
    <source>
        <dbReference type="EMBL" id="MBB0232113.1"/>
    </source>
</evidence>